<evidence type="ECO:0000259" key="7">
    <source>
        <dbReference type="Pfam" id="PF08239"/>
    </source>
</evidence>
<dbReference type="SUPFAM" id="SSF54001">
    <property type="entry name" value="Cysteine proteinases"/>
    <property type="match status" value="1"/>
</dbReference>
<evidence type="ECO:0000259" key="6">
    <source>
        <dbReference type="Pfam" id="PF05257"/>
    </source>
</evidence>
<evidence type="ECO:0000256" key="2">
    <source>
        <dbReference type="ARBA" id="ARBA00007553"/>
    </source>
</evidence>
<reference evidence="8" key="1">
    <citation type="journal article" date="2021" name="Proc. Natl. Acad. Sci. U.S.A.">
        <title>A Catalog of Tens of Thousands of Viruses from Human Metagenomes Reveals Hidden Associations with Chronic Diseases.</title>
        <authorList>
            <person name="Tisza M.J."/>
            <person name="Buck C.B."/>
        </authorList>
    </citation>
    <scope>NUCLEOTIDE SEQUENCE</scope>
    <source>
        <strain evidence="8">CtqK313</strain>
    </source>
</reference>
<dbReference type="Gene3D" id="2.30.30.40">
    <property type="entry name" value="SH3 Domains"/>
    <property type="match status" value="2"/>
</dbReference>
<dbReference type="Pfam" id="PF05257">
    <property type="entry name" value="CHAP"/>
    <property type="match status" value="1"/>
</dbReference>
<comment type="catalytic activity">
    <reaction evidence="1">
        <text>Hydrolyzes the link between N-acetylmuramoyl residues and L-amino acid residues in certain cell-wall glycopeptides.</text>
        <dbReference type="EC" id="3.5.1.28"/>
    </reaction>
</comment>
<accession>A0A8S5TA91</accession>
<feature type="domain" description="Peptidase C51" evidence="6">
    <location>
        <begin position="58"/>
        <end position="138"/>
    </location>
</feature>
<name>A0A8S5TA91_9CAUD</name>
<dbReference type="InterPro" id="IPR038765">
    <property type="entry name" value="Papain-like_cys_pep_sf"/>
</dbReference>
<dbReference type="InterPro" id="IPR007921">
    <property type="entry name" value="CHAP_dom"/>
</dbReference>
<proteinExistence type="inferred from homology"/>
<evidence type="ECO:0000256" key="5">
    <source>
        <dbReference type="ARBA" id="ARBA00023268"/>
    </source>
</evidence>
<evidence type="ECO:0000256" key="4">
    <source>
        <dbReference type="ARBA" id="ARBA00022529"/>
    </source>
</evidence>
<evidence type="ECO:0000256" key="1">
    <source>
        <dbReference type="ARBA" id="ARBA00001561"/>
    </source>
</evidence>
<evidence type="ECO:0000313" key="8">
    <source>
        <dbReference type="EMBL" id="DAF60245.1"/>
    </source>
</evidence>
<feature type="domain" description="SH3b" evidence="7">
    <location>
        <begin position="192"/>
        <end position="241"/>
    </location>
</feature>
<organism evidence="8">
    <name type="scientific">Siphoviridae sp. ctqK313</name>
    <dbReference type="NCBI Taxonomy" id="2827946"/>
    <lineage>
        <taxon>Viruses</taxon>
        <taxon>Duplodnaviria</taxon>
        <taxon>Heunggongvirae</taxon>
        <taxon>Uroviricota</taxon>
        <taxon>Caudoviricetes</taxon>
    </lineage>
</organism>
<dbReference type="InterPro" id="IPR003646">
    <property type="entry name" value="SH3-like_bac-type"/>
</dbReference>
<dbReference type="GO" id="GO:0001897">
    <property type="term" value="P:symbiont-mediated cytolysis of host cell"/>
    <property type="evidence" value="ECO:0007669"/>
    <property type="project" value="UniProtKB-ARBA"/>
</dbReference>
<comment type="similarity">
    <text evidence="2">Belongs to the N-acetylmuramoyl-L-alanine amidase 2 family.</text>
</comment>
<dbReference type="GO" id="GO:0008745">
    <property type="term" value="F:N-acetylmuramoyl-L-alanine amidase activity"/>
    <property type="evidence" value="ECO:0007669"/>
    <property type="project" value="UniProtKB-EC"/>
</dbReference>
<dbReference type="Pfam" id="PF08239">
    <property type="entry name" value="SH3_3"/>
    <property type="match status" value="1"/>
</dbReference>
<keyword evidence="4" id="KW-0929">Antimicrobial</keyword>
<dbReference type="EMBL" id="BK032785">
    <property type="protein sequence ID" value="DAF60245.1"/>
    <property type="molecule type" value="Genomic_DNA"/>
</dbReference>
<dbReference type="EC" id="3.5.1.28" evidence="3"/>
<evidence type="ECO:0000256" key="3">
    <source>
        <dbReference type="ARBA" id="ARBA00011901"/>
    </source>
</evidence>
<protein>
    <recommendedName>
        <fullName evidence="3">N-acetylmuramoyl-L-alanine amidase</fullName>
        <ecNumber evidence="3">3.5.1.28</ecNumber>
    </recommendedName>
</protein>
<keyword evidence="5" id="KW-0511">Multifunctional enzyme</keyword>
<sequence length="333" mass="37362">MSKLQEFLNLGDYYASNGGYLEKKSNAYLDDFKKNAGYNNYTKFARDVNNWGQPGCQKQPWCAEYQFWKLVKVLGITKALKIMGGGFYNCVSITNWAKKKGTWRNTPKVGALVIFRNGSHVGSVQSFDSSRIYTNEGNTSSAAGVVANGGAVRNKSYLISDSSIDGYVWIDWDKTVQETWKKTGTRVATVNDLYVREAPNGYVMSSINKGTVVEIDGKTSGKWTHVKVSGIGIGWIWTGYLAKESVNKPIVISSKQDKTQVLFKGNVTATVLNVRTWAGTEYPNIKKYPKLNQGNEVEVMNFTQKDKNGSKWYYIRIAGKYYGFVSAKYIKKQ</sequence>